<dbReference type="Pfam" id="PF13589">
    <property type="entry name" value="HATPase_c_3"/>
    <property type="match status" value="1"/>
</dbReference>
<organism evidence="8 9">
    <name type="scientific">Waltera intestinalis</name>
    <dbReference type="NCBI Taxonomy" id="2606635"/>
    <lineage>
        <taxon>Bacteria</taxon>
        <taxon>Bacillati</taxon>
        <taxon>Bacillota</taxon>
        <taxon>Clostridia</taxon>
        <taxon>Lachnospirales</taxon>
        <taxon>Lachnospiraceae</taxon>
        <taxon>Waltera</taxon>
    </lineage>
</organism>
<evidence type="ECO:0000256" key="4">
    <source>
        <dbReference type="HAMAP-Rule" id="MF_00149"/>
    </source>
</evidence>
<gene>
    <name evidence="4 8" type="primary">mutL</name>
    <name evidence="8" type="ORF">FYJ59_05645</name>
</gene>
<dbReference type="InterPro" id="IPR014762">
    <property type="entry name" value="DNA_mismatch_repair_CS"/>
</dbReference>
<dbReference type="SMART" id="SM00853">
    <property type="entry name" value="MutL_C"/>
    <property type="match status" value="1"/>
</dbReference>
<dbReference type="FunFam" id="3.30.565.10:FF:000003">
    <property type="entry name" value="DNA mismatch repair endonuclease MutL"/>
    <property type="match status" value="1"/>
</dbReference>
<evidence type="ECO:0000313" key="8">
    <source>
        <dbReference type="EMBL" id="MST57727.1"/>
    </source>
</evidence>
<dbReference type="PANTHER" id="PTHR10073:SF12">
    <property type="entry name" value="DNA MISMATCH REPAIR PROTEIN MLH1"/>
    <property type="match status" value="1"/>
</dbReference>
<dbReference type="Proteomes" id="UP000476055">
    <property type="component" value="Unassembled WGS sequence"/>
</dbReference>
<dbReference type="Pfam" id="PF08676">
    <property type="entry name" value="MutL_C"/>
    <property type="match status" value="1"/>
</dbReference>
<keyword evidence="8" id="KW-0378">Hydrolase</keyword>
<keyword evidence="2 4" id="KW-0227">DNA damage</keyword>
<dbReference type="RefSeq" id="WP_154495873.1">
    <property type="nucleotide sequence ID" value="NZ_VUMU01000005.1"/>
</dbReference>
<reference evidence="8 9" key="1">
    <citation type="submission" date="2019-08" db="EMBL/GenBank/DDBJ databases">
        <title>In-depth cultivation of the pig gut microbiome towards novel bacterial diversity and tailored functional studies.</title>
        <authorList>
            <person name="Wylensek D."/>
            <person name="Hitch T.C.A."/>
            <person name="Clavel T."/>
        </authorList>
    </citation>
    <scope>NUCLEOTIDE SEQUENCE [LARGE SCALE GENOMIC DNA]</scope>
    <source>
        <strain evidence="8 9">WCA3-601-WT-6H</strain>
    </source>
</reference>
<dbReference type="GO" id="GO:0006298">
    <property type="term" value="P:mismatch repair"/>
    <property type="evidence" value="ECO:0007669"/>
    <property type="project" value="UniProtKB-UniRule"/>
</dbReference>
<dbReference type="Pfam" id="PF01119">
    <property type="entry name" value="DNA_mis_repair"/>
    <property type="match status" value="1"/>
</dbReference>
<dbReference type="GO" id="GO:0032300">
    <property type="term" value="C:mismatch repair complex"/>
    <property type="evidence" value="ECO:0007669"/>
    <property type="project" value="InterPro"/>
</dbReference>
<dbReference type="InterPro" id="IPR013507">
    <property type="entry name" value="DNA_mismatch_S5_2-like"/>
</dbReference>
<dbReference type="SUPFAM" id="SSF55874">
    <property type="entry name" value="ATPase domain of HSP90 chaperone/DNA topoisomerase II/histidine kinase"/>
    <property type="match status" value="1"/>
</dbReference>
<evidence type="ECO:0000256" key="3">
    <source>
        <dbReference type="ARBA" id="ARBA00023204"/>
    </source>
</evidence>
<keyword evidence="8" id="KW-0255">Endonuclease</keyword>
<dbReference type="InterPro" id="IPR042120">
    <property type="entry name" value="MutL_C_dimsub"/>
</dbReference>
<dbReference type="InterPro" id="IPR037198">
    <property type="entry name" value="MutL_C_sf"/>
</dbReference>
<dbReference type="EMBL" id="VUMU01000005">
    <property type="protein sequence ID" value="MST57727.1"/>
    <property type="molecule type" value="Genomic_DNA"/>
</dbReference>
<evidence type="ECO:0000259" key="7">
    <source>
        <dbReference type="SMART" id="SM01340"/>
    </source>
</evidence>
<evidence type="ECO:0000256" key="2">
    <source>
        <dbReference type="ARBA" id="ARBA00022763"/>
    </source>
</evidence>
<dbReference type="HAMAP" id="MF_00149">
    <property type="entry name" value="DNA_mis_repair"/>
    <property type="match status" value="1"/>
</dbReference>
<evidence type="ECO:0000256" key="1">
    <source>
        <dbReference type="ARBA" id="ARBA00006082"/>
    </source>
</evidence>
<name>A0A6L5YJ79_9FIRM</name>
<protein>
    <recommendedName>
        <fullName evidence="4">DNA mismatch repair protein MutL</fullName>
    </recommendedName>
</protein>
<dbReference type="Gene3D" id="3.30.230.10">
    <property type="match status" value="1"/>
</dbReference>
<dbReference type="GO" id="GO:0004519">
    <property type="term" value="F:endonuclease activity"/>
    <property type="evidence" value="ECO:0007669"/>
    <property type="project" value="UniProtKB-KW"/>
</dbReference>
<dbReference type="InterPro" id="IPR020568">
    <property type="entry name" value="Ribosomal_Su5_D2-typ_SF"/>
</dbReference>
<dbReference type="SMART" id="SM01340">
    <property type="entry name" value="DNA_mis_repair"/>
    <property type="match status" value="1"/>
</dbReference>
<sequence>MGIHVLDSRTIDRIAAGEVVERPASVVKELVENAIDAGSTAITVEAKEGGIEFIRVTDNGCGIEREQLPTAFLRHATSKIEDADDLNHIASLGFRGEALSSIAAVSRVEIITKRKENLTGTRMVLEGAKEQSIDEIGAPDGTTFLMRNLFFNTPVRRKFLKQPATEGSYITDLMEHLALSRPDISFKFVLGNQTRFHTSGNGDLREVIYRIYGREIAAELVPIQMEENGIKVEGYLGKPVLVRSNRNFEIYFINGRFIRSGVIAKAIEEGYKQYLMQHKFPLCVLHITMDTETVDVNVHPSKMDVRFSDGMAFARMLSEKIAITLRNREMIPDASLEDEKSIQKKEQEDRKASWKEHTPEVFEKKREESYRVMEAAKYEAVPKDRREFIQKPIWQETHAGIQTSLRKPEPVSEQTGVQSIAPAATPESKEDDFFVEAAPLESRDETSSEPVICPETAEVIEPKEDSPALTQPEDKEPEVKAVQQMNLFEEKLLSVQNRSRYRIIGQVFDTYWLIQFEDKLFIIDQHAAHEKVKYERLMKQFHEKSVVSQRLMPPIIVSLTGQEESILHTYEDAFTQLGFEIEAFGGNEYALRSVPVDLYGCSERELFLAVLDELSQETGNRGSFQVIEEKIASMSCKAAVKGNNRLSLQEAEQLIDELLTLDNPYNCPHGRPTIITMTETDLEKKFKRIV</sequence>
<dbReference type="GO" id="GO:0005524">
    <property type="term" value="F:ATP binding"/>
    <property type="evidence" value="ECO:0007669"/>
    <property type="project" value="InterPro"/>
</dbReference>
<dbReference type="GO" id="GO:0030983">
    <property type="term" value="F:mismatched DNA binding"/>
    <property type="evidence" value="ECO:0007669"/>
    <property type="project" value="InterPro"/>
</dbReference>
<dbReference type="Gene3D" id="3.30.565.10">
    <property type="entry name" value="Histidine kinase-like ATPase, C-terminal domain"/>
    <property type="match status" value="1"/>
</dbReference>
<dbReference type="GO" id="GO:0140664">
    <property type="term" value="F:ATP-dependent DNA damage sensor activity"/>
    <property type="evidence" value="ECO:0007669"/>
    <property type="project" value="InterPro"/>
</dbReference>
<dbReference type="InterPro" id="IPR002099">
    <property type="entry name" value="MutL/Mlh/PMS"/>
</dbReference>
<dbReference type="InterPro" id="IPR042121">
    <property type="entry name" value="MutL_C_regsub"/>
</dbReference>
<dbReference type="AlphaFoldDB" id="A0A6L5YJ79"/>
<dbReference type="NCBIfam" id="TIGR00585">
    <property type="entry name" value="mutl"/>
    <property type="match status" value="1"/>
</dbReference>
<dbReference type="Gene3D" id="3.30.1540.20">
    <property type="entry name" value="MutL, C-terminal domain, dimerisation subdomain"/>
    <property type="match status" value="1"/>
</dbReference>
<dbReference type="SUPFAM" id="SSF54211">
    <property type="entry name" value="Ribosomal protein S5 domain 2-like"/>
    <property type="match status" value="1"/>
</dbReference>
<evidence type="ECO:0000313" key="9">
    <source>
        <dbReference type="Proteomes" id="UP000476055"/>
    </source>
</evidence>
<evidence type="ECO:0000259" key="6">
    <source>
        <dbReference type="SMART" id="SM00853"/>
    </source>
</evidence>
<feature type="region of interest" description="Disordered" evidence="5">
    <location>
        <begin position="404"/>
        <end position="429"/>
    </location>
</feature>
<keyword evidence="9" id="KW-1185">Reference proteome</keyword>
<dbReference type="PANTHER" id="PTHR10073">
    <property type="entry name" value="DNA MISMATCH REPAIR PROTEIN MLH, PMS, MUTL"/>
    <property type="match status" value="1"/>
</dbReference>
<dbReference type="PROSITE" id="PS00058">
    <property type="entry name" value="DNA_MISMATCH_REPAIR_1"/>
    <property type="match status" value="1"/>
</dbReference>
<dbReference type="SUPFAM" id="SSF118116">
    <property type="entry name" value="DNA mismatch repair protein MutL"/>
    <property type="match status" value="1"/>
</dbReference>
<keyword evidence="8" id="KW-0540">Nuclease</keyword>
<comment type="similarity">
    <text evidence="1 4">Belongs to the DNA mismatch repair MutL/HexB family.</text>
</comment>
<feature type="domain" description="DNA mismatch repair protein S5" evidence="7">
    <location>
        <begin position="208"/>
        <end position="326"/>
    </location>
</feature>
<evidence type="ECO:0000256" key="5">
    <source>
        <dbReference type="SAM" id="MobiDB-lite"/>
    </source>
</evidence>
<feature type="domain" description="MutL C-terminal dimerisation" evidence="6">
    <location>
        <begin position="503"/>
        <end position="646"/>
    </location>
</feature>
<proteinExistence type="inferred from homology"/>
<dbReference type="InterPro" id="IPR038973">
    <property type="entry name" value="MutL/Mlh/Pms-like"/>
</dbReference>
<comment type="function">
    <text evidence="4">This protein is involved in the repair of mismatches in DNA. It is required for dam-dependent methyl-directed DNA mismatch repair. May act as a 'molecular matchmaker', a protein that promotes the formation of a stable complex between two or more DNA-binding proteins in an ATP-dependent manner without itself being part of a final effector complex.</text>
</comment>
<dbReference type="GO" id="GO:0016887">
    <property type="term" value="F:ATP hydrolysis activity"/>
    <property type="evidence" value="ECO:0007669"/>
    <property type="project" value="InterPro"/>
</dbReference>
<dbReference type="InterPro" id="IPR036890">
    <property type="entry name" value="HATPase_C_sf"/>
</dbReference>
<dbReference type="CDD" id="cd16926">
    <property type="entry name" value="HATPase_MutL-MLH-PMS-like"/>
    <property type="match status" value="1"/>
</dbReference>
<dbReference type="Gene3D" id="3.30.1370.100">
    <property type="entry name" value="MutL, C-terminal domain, regulatory subdomain"/>
    <property type="match status" value="1"/>
</dbReference>
<feature type="region of interest" description="Disordered" evidence="5">
    <location>
        <begin position="336"/>
        <end position="357"/>
    </location>
</feature>
<dbReference type="InterPro" id="IPR014790">
    <property type="entry name" value="MutL_C"/>
</dbReference>
<accession>A0A6L5YJ79</accession>
<keyword evidence="3 4" id="KW-0234">DNA repair</keyword>
<dbReference type="CDD" id="cd00782">
    <property type="entry name" value="MutL_Trans"/>
    <property type="match status" value="1"/>
</dbReference>
<dbReference type="InterPro" id="IPR020667">
    <property type="entry name" value="DNA_mismatch_repair_MutL"/>
</dbReference>
<dbReference type="InterPro" id="IPR014721">
    <property type="entry name" value="Ribsml_uS5_D2-typ_fold_subgr"/>
</dbReference>
<comment type="caution">
    <text evidence="8">The sequence shown here is derived from an EMBL/GenBank/DDBJ whole genome shotgun (WGS) entry which is preliminary data.</text>
</comment>